<comment type="caution">
    <text evidence="5">The sequence shown here is derived from an EMBL/GenBank/DDBJ whole genome shotgun (WGS) entry which is preliminary data.</text>
</comment>
<organism evidence="5 6">
    <name type="scientific">Stylosanthes scabra</name>
    <dbReference type="NCBI Taxonomy" id="79078"/>
    <lineage>
        <taxon>Eukaryota</taxon>
        <taxon>Viridiplantae</taxon>
        <taxon>Streptophyta</taxon>
        <taxon>Embryophyta</taxon>
        <taxon>Tracheophyta</taxon>
        <taxon>Spermatophyta</taxon>
        <taxon>Magnoliopsida</taxon>
        <taxon>eudicotyledons</taxon>
        <taxon>Gunneridae</taxon>
        <taxon>Pentapetalae</taxon>
        <taxon>rosids</taxon>
        <taxon>fabids</taxon>
        <taxon>Fabales</taxon>
        <taxon>Fabaceae</taxon>
        <taxon>Papilionoideae</taxon>
        <taxon>50 kb inversion clade</taxon>
        <taxon>dalbergioids sensu lato</taxon>
        <taxon>Dalbergieae</taxon>
        <taxon>Pterocarpus clade</taxon>
        <taxon>Stylosanthes</taxon>
    </lineage>
</organism>
<dbReference type="InterPro" id="IPR036638">
    <property type="entry name" value="HLH_DNA-bd_sf"/>
</dbReference>
<keyword evidence="3" id="KW-0804">Transcription</keyword>
<evidence type="ECO:0000313" key="5">
    <source>
        <dbReference type="EMBL" id="MED6121626.1"/>
    </source>
</evidence>
<accession>A0ABU6RCB1</accession>
<comment type="subcellular location">
    <subcellularLocation>
        <location evidence="1">Nucleus</location>
    </subcellularLocation>
</comment>
<proteinExistence type="predicted"/>
<evidence type="ECO:0000256" key="2">
    <source>
        <dbReference type="ARBA" id="ARBA00023015"/>
    </source>
</evidence>
<protein>
    <recommendedName>
        <fullName evidence="7">BHLH domain-containing protein</fullName>
    </recommendedName>
</protein>
<gene>
    <name evidence="5" type="ORF">PIB30_031957</name>
</gene>
<dbReference type="EMBL" id="JASCZI010030347">
    <property type="protein sequence ID" value="MED6121626.1"/>
    <property type="molecule type" value="Genomic_DNA"/>
</dbReference>
<evidence type="ECO:0000256" key="4">
    <source>
        <dbReference type="ARBA" id="ARBA00023242"/>
    </source>
</evidence>
<dbReference type="Proteomes" id="UP001341840">
    <property type="component" value="Unassembled WGS sequence"/>
</dbReference>
<evidence type="ECO:0008006" key="7">
    <source>
        <dbReference type="Google" id="ProtNLM"/>
    </source>
</evidence>
<evidence type="ECO:0000256" key="1">
    <source>
        <dbReference type="ARBA" id="ARBA00004123"/>
    </source>
</evidence>
<evidence type="ECO:0000256" key="3">
    <source>
        <dbReference type="ARBA" id="ARBA00023163"/>
    </source>
</evidence>
<reference evidence="5 6" key="1">
    <citation type="journal article" date="2023" name="Plants (Basel)">
        <title>Bridging the Gap: Combining Genomics and Transcriptomics Approaches to Understand Stylosanthes scabra, an Orphan Legume from the Brazilian Caatinga.</title>
        <authorList>
            <person name="Ferreira-Neto J.R.C."/>
            <person name="da Silva M.D."/>
            <person name="Binneck E."/>
            <person name="de Melo N.F."/>
            <person name="da Silva R.H."/>
            <person name="de Melo A.L.T.M."/>
            <person name="Pandolfi V."/>
            <person name="Bustamante F.O."/>
            <person name="Brasileiro-Vidal A.C."/>
            <person name="Benko-Iseppon A.M."/>
        </authorList>
    </citation>
    <scope>NUCLEOTIDE SEQUENCE [LARGE SCALE GENOMIC DNA]</scope>
    <source>
        <tissue evidence="5">Leaves</tissue>
    </source>
</reference>
<keyword evidence="2" id="KW-0805">Transcription regulation</keyword>
<keyword evidence="6" id="KW-1185">Reference proteome</keyword>
<sequence length="109" mass="12524">MGKIKVEESNLRMLRYRFQDGERKHPFPTGSRNGEAAAAVTGASTKHVQKQLNMMFEFSRRRSRINEKMKALGNLIPNANKVLMLIPKLTGYTGADSYKYHFKMEERSS</sequence>
<evidence type="ECO:0000313" key="6">
    <source>
        <dbReference type="Proteomes" id="UP001341840"/>
    </source>
</evidence>
<dbReference type="Gene3D" id="4.10.280.10">
    <property type="entry name" value="Helix-loop-helix DNA-binding domain"/>
    <property type="match status" value="1"/>
</dbReference>
<keyword evidence="4" id="KW-0539">Nucleus</keyword>
<name>A0ABU6RCB1_9FABA</name>